<accession>A0A1M5W1S8</accession>
<dbReference type="Proteomes" id="UP000184109">
    <property type="component" value="Unassembled WGS sequence"/>
</dbReference>
<dbReference type="InterPro" id="IPR012347">
    <property type="entry name" value="Ferritin-like"/>
</dbReference>
<sequence length="148" mass="16528">MKTSLDILTEKLEGLLIRTHDAEEGFKKASEKTDHLGLKAYFKTKSEQRKEFAEELAEEIKALGGEYKKGTSLEGHAHRAWMDIKTLFSSHDAQAMLEAAITGEKKSVKDYEDAIYDSATPPSIVSILKEQLSKIQSGLNTIKTLENL</sequence>
<feature type="domain" description="DUF2383" evidence="1">
    <location>
        <begin position="10"/>
        <end position="115"/>
    </location>
</feature>
<dbReference type="InterPro" id="IPR011971">
    <property type="entry name" value="CHP02284"/>
</dbReference>
<dbReference type="SUPFAM" id="SSF47240">
    <property type="entry name" value="Ferritin-like"/>
    <property type="match status" value="1"/>
</dbReference>
<dbReference type="InterPro" id="IPR019052">
    <property type="entry name" value="DUF2383"/>
</dbReference>
<dbReference type="InterPro" id="IPR009078">
    <property type="entry name" value="Ferritin-like_SF"/>
</dbReference>
<name>A0A1M5W1S8_9FLAO</name>
<proteinExistence type="predicted"/>
<dbReference type="STRING" id="1195760.SAMN05444281_2114"/>
<dbReference type="Gene3D" id="1.20.1260.10">
    <property type="match status" value="1"/>
</dbReference>
<evidence type="ECO:0000313" key="3">
    <source>
        <dbReference type="Proteomes" id="UP000184109"/>
    </source>
</evidence>
<dbReference type="EMBL" id="FQXQ01000004">
    <property type="protein sequence ID" value="SHH81153.1"/>
    <property type="molecule type" value="Genomic_DNA"/>
</dbReference>
<keyword evidence="3" id="KW-1185">Reference proteome</keyword>
<evidence type="ECO:0000259" key="1">
    <source>
        <dbReference type="Pfam" id="PF09537"/>
    </source>
</evidence>
<evidence type="ECO:0000313" key="2">
    <source>
        <dbReference type="EMBL" id="SHH81153.1"/>
    </source>
</evidence>
<dbReference type="RefSeq" id="WP_073121280.1">
    <property type="nucleotide sequence ID" value="NZ_BMEN01000004.1"/>
</dbReference>
<dbReference type="Pfam" id="PF09537">
    <property type="entry name" value="DUF2383"/>
    <property type="match status" value="1"/>
</dbReference>
<reference evidence="3" key="1">
    <citation type="submission" date="2016-11" db="EMBL/GenBank/DDBJ databases">
        <authorList>
            <person name="Varghese N."/>
            <person name="Submissions S."/>
        </authorList>
    </citation>
    <scope>NUCLEOTIDE SEQUENCE [LARGE SCALE GENOMIC DNA]</scope>
    <source>
        <strain evidence="3">DSM 100572</strain>
    </source>
</reference>
<dbReference type="NCBIfam" id="TIGR02284">
    <property type="entry name" value="PA2169 family four-helix-bundle protein"/>
    <property type="match status" value="1"/>
</dbReference>
<gene>
    <name evidence="2" type="ORF">SAMN05444281_2114</name>
</gene>
<dbReference type="AlphaFoldDB" id="A0A1M5W1S8"/>
<protein>
    <recommendedName>
        <fullName evidence="1">DUF2383 domain-containing protein</fullName>
    </recommendedName>
</protein>
<organism evidence="2 3">
    <name type="scientific">Wenyingzhuangia marina</name>
    <dbReference type="NCBI Taxonomy" id="1195760"/>
    <lineage>
        <taxon>Bacteria</taxon>
        <taxon>Pseudomonadati</taxon>
        <taxon>Bacteroidota</taxon>
        <taxon>Flavobacteriia</taxon>
        <taxon>Flavobacteriales</taxon>
        <taxon>Flavobacteriaceae</taxon>
        <taxon>Wenyingzhuangia</taxon>
    </lineage>
</organism>
<dbReference type="PIRSF" id="PIRSF029477">
    <property type="entry name" value="UCP029477"/>
    <property type="match status" value="1"/>
</dbReference>
<dbReference type="OrthoDB" id="282393at2"/>
<dbReference type="InterPro" id="IPR016920">
    <property type="entry name" value="UCP029477"/>
</dbReference>